<reference evidence="2 3" key="1">
    <citation type="submission" date="2024-02" db="EMBL/GenBank/DDBJ databases">
        <title>De novo assembly and annotation of 12 fungi associated with fruit tree decline syndrome in Ontario, Canada.</title>
        <authorList>
            <person name="Sulman M."/>
            <person name="Ellouze W."/>
            <person name="Ilyukhin E."/>
        </authorList>
    </citation>
    <scope>NUCLEOTIDE SEQUENCE [LARGE SCALE GENOMIC DNA]</scope>
    <source>
        <strain evidence="2 3">M11/M66-122</strain>
    </source>
</reference>
<feature type="compositionally biased region" description="Polar residues" evidence="1">
    <location>
        <begin position="327"/>
        <end position="337"/>
    </location>
</feature>
<evidence type="ECO:0000313" key="3">
    <source>
        <dbReference type="Proteomes" id="UP001320420"/>
    </source>
</evidence>
<feature type="compositionally biased region" description="Basic and acidic residues" evidence="1">
    <location>
        <begin position="63"/>
        <end position="101"/>
    </location>
</feature>
<evidence type="ECO:0000313" key="2">
    <source>
        <dbReference type="EMBL" id="KAK7751270.1"/>
    </source>
</evidence>
<sequence>MDQERIRREEDEKSWAEARKYRGYSLSIKYFYKWRDGSRRRRTIKRIQAERDKARQWRLPENVAKREAAARSARESARDKAVEEAKDLIQRKARENAERTHRFNQSTQSNRQSQASEHSQSGRQSREQSIEDALLASGVLDGVHDPQGAARYAAREVKTDSGEGMLPGQQSLLRSQNHRRMRQGLPPLKQMPETKTYKPGSKSAMLKALSSGSGRDSLSMSTGSFRNSTFSSSYRSSLGFNSSRITKTRPKVTDPYWELKARGLVRMPNGEFLPESLALPMLQEGKRFPGLGDYGLPKEQSISSVQSSPVGGTSSAGYSPPRDSQRRQLTNSPSISHVISRRKRIRVDEDEDADAGEGLGLSHGREVSGDRKRAKNGSEPDVASGPDDMDFLASIDDLLKQVQDVNRASSQA</sequence>
<feature type="region of interest" description="Disordered" evidence="1">
    <location>
        <begin position="49"/>
        <end position="129"/>
    </location>
</feature>
<dbReference type="Proteomes" id="UP001320420">
    <property type="component" value="Unassembled WGS sequence"/>
</dbReference>
<organism evidence="2 3">
    <name type="scientific">Diatrype stigma</name>
    <dbReference type="NCBI Taxonomy" id="117547"/>
    <lineage>
        <taxon>Eukaryota</taxon>
        <taxon>Fungi</taxon>
        <taxon>Dikarya</taxon>
        <taxon>Ascomycota</taxon>
        <taxon>Pezizomycotina</taxon>
        <taxon>Sordariomycetes</taxon>
        <taxon>Xylariomycetidae</taxon>
        <taxon>Xylariales</taxon>
        <taxon>Diatrypaceae</taxon>
        <taxon>Diatrype</taxon>
    </lineage>
</organism>
<feature type="compositionally biased region" description="Polar residues" evidence="1">
    <location>
        <begin position="103"/>
        <end position="123"/>
    </location>
</feature>
<feature type="compositionally biased region" description="Polar residues" evidence="1">
    <location>
        <begin position="300"/>
        <end position="317"/>
    </location>
</feature>
<dbReference type="EMBL" id="JAKJXP020000052">
    <property type="protein sequence ID" value="KAK7751270.1"/>
    <property type="molecule type" value="Genomic_DNA"/>
</dbReference>
<dbReference type="AlphaFoldDB" id="A0AAN9US10"/>
<evidence type="ECO:0000256" key="1">
    <source>
        <dbReference type="SAM" id="MobiDB-lite"/>
    </source>
</evidence>
<proteinExistence type="predicted"/>
<accession>A0AAN9US10</accession>
<gene>
    <name evidence="2" type="primary">SAC3_2</name>
    <name evidence="2" type="ORF">SLS62_006815</name>
</gene>
<feature type="region of interest" description="Disordered" evidence="1">
    <location>
        <begin position="290"/>
        <end position="389"/>
    </location>
</feature>
<protein>
    <submittedName>
        <fullName evidence="2">Actin cytoskeleton and mitosis protein</fullName>
    </submittedName>
</protein>
<name>A0AAN9US10_9PEZI</name>
<comment type="caution">
    <text evidence="2">The sequence shown here is derived from an EMBL/GenBank/DDBJ whole genome shotgun (WGS) entry which is preliminary data.</text>
</comment>
<keyword evidence="3" id="KW-1185">Reference proteome</keyword>